<feature type="region of interest" description="Disordered" evidence="1">
    <location>
        <begin position="24"/>
        <end position="48"/>
    </location>
</feature>
<protein>
    <submittedName>
        <fullName evidence="3">CLUMA_CG011479, isoform A</fullName>
    </submittedName>
</protein>
<dbReference type="GO" id="GO:0005739">
    <property type="term" value="C:mitochondrion"/>
    <property type="evidence" value="ECO:0007669"/>
    <property type="project" value="TreeGrafter"/>
</dbReference>
<dbReference type="InterPro" id="IPR019180">
    <property type="entry name" value="Oxidoreductase-like_N"/>
</dbReference>
<evidence type="ECO:0000259" key="2">
    <source>
        <dbReference type="Pfam" id="PF09791"/>
    </source>
</evidence>
<feature type="compositionally biased region" description="Polar residues" evidence="1">
    <location>
        <begin position="24"/>
        <end position="43"/>
    </location>
</feature>
<dbReference type="Pfam" id="PF09791">
    <property type="entry name" value="Oxidored-like"/>
    <property type="match status" value="1"/>
</dbReference>
<dbReference type="InterPro" id="IPR039251">
    <property type="entry name" value="OXLD1"/>
</dbReference>
<dbReference type="EMBL" id="CVRI01000047">
    <property type="protein sequence ID" value="CRK98111.1"/>
    <property type="molecule type" value="Genomic_DNA"/>
</dbReference>
<proteinExistence type="predicted"/>
<sequence>MIRGKKLRNLFEFSVRQMCSKKNNNTEDLLNKNSQIQENQKSQELPDEPTNCCMSGCENCVWIQYAKELTDMYKDSGETARKTILQKIKEPSMQIFIQMELRDIDKKKTIFDSIQTKSPKTKKD</sequence>
<name>A0A1J1ICV2_9DIPT</name>
<dbReference type="AlphaFoldDB" id="A0A1J1ICV2"/>
<gene>
    <name evidence="3" type="ORF">CLUMA_CG011479</name>
</gene>
<dbReference type="PANTHER" id="PTHR21193">
    <property type="entry name" value="OXIDOREDUCTASE-LIKE DOMAIN-CONTAINING PROTEIN 1"/>
    <property type="match status" value="1"/>
</dbReference>
<keyword evidence="4" id="KW-1185">Reference proteome</keyword>
<dbReference type="STRING" id="568069.A0A1J1ICV2"/>
<evidence type="ECO:0000313" key="4">
    <source>
        <dbReference type="Proteomes" id="UP000183832"/>
    </source>
</evidence>
<evidence type="ECO:0000256" key="1">
    <source>
        <dbReference type="SAM" id="MobiDB-lite"/>
    </source>
</evidence>
<feature type="domain" description="Oxidoreductase-like" evidence="2">
    <location>
        <begin position="46"/>
        <end position="79"/>
    </location>
</feature>
<reference evidence="3 4" key="1">
    <citation type="submission" date="2015-04" db="EMBL/GenBank/DDBJ databases">
        <authorList>
            <person name="Syromyatnikov M.Y."/>
            <person name="Popov V.N."/>
        </authorList>
    </citation>
    <scope>NUCLEOTIDE SEQUENCE [LARGE SCALE GENOMIC DNA]</scope>
</reference>
<evidence type="ECO:0000313" key="3">
    <source>
        <dbReference type="EMBL" id="CRK98111.1"/>
    </source>
</evidence>
<dbReference type="OrthoDB" id="10064411at2759"/>
<dbReference type="PANTHER" id="PTHR21193:SF3">
    <property type="entry name" value="OXIDOREDUCTASE-LIKE DOMAIN-CONTAINING PROTEIN 1"/>
    <property type="match status" value="1"/>
</dbReference>
<dbReference type="Proteomes" id="UP000183832">
    <property type="component" value="Unassembled WGS sequence"/>
</dbReference>
<organism evidence="3 4">
    <name type="scientific">Clunio marinus</name>
    <dbReference type="NCBI Taxonomy" id="568069"/>
    <lineage>
        <taxon>Eukaryota</taxon>
        <taxon>Metazoa</taxon>
        <taxon>Ecdysozoa</taxon>
        <taxon>Arthropoda</taxon>
        <taxon>Hexapoda</taxon>
        <taxon>Insecta</taxon>
        <taxon>Pterygota</taxon>
        <taxon>Neoptera</taxon>
        <taxon>Endopterygota</taxon>
        <taxon>Diptera</taxon>
        <taxon>Nematocera</taxon>
        <taxon>Chironomoidea</taxon>
        <taxon>Chironomidae</taxon>
        <taxon>Clunio</taxon>
    </lineage>
</organism>
<accession>A0A1J1ICV2</accession>